<organism evidence="1 2">
    <name type="scientific">Cordylochernes scorpioides</name>
    <dbReference type="NCBI Taxonomy" id="51811"/>
    <lineage>
        <taxon>Eukaryota</taxon>
        <taxon>Metazoa</taxon>
        <taxon>Ecdysozoa</taxon>
        <taxon>Arthropoda</taxon>
        <taxon>Chelicerata</taxon>
        <taxon>Arachnida</taxon>
        <taxon>Pseudoscorpiones</taxon>
        <taxon>Cheliferoidea</taxon>
        <taxon>Chernetidae</taxon>
        <taxon>Cordylochernes</taxon>
    </lineage>
</organism>
<gene>
    <name evidence="1" type="ORF">LAZ67_15003220</name>
</gene>
<evidence type="ECO:0000313" key="1">
    <source>
        <dbReference type="EMBL" id="UYV78022.1"/>
    </source>
</evidence>
<name>A0ABY6LC73_9ARAC</name>
<proteinExistence type="predicted"/>
<dbReference type="EMBL" id="CP092877">
    <property type="protein sequence ID" value="UYV78022.1"/>
    <property type="molecule type" value="Genomic_DNA"/>
</dbReference>
<reference evidence="1 2" key="1">
    <citation type="submission" date="2022-01" db="EMBL/GenBank/DDBJ databases">
        <title>A chromosomal length assembly of Cordylochernes scorpioides.</title>
        <authorList>
            <person name="Zeh D."/>
            <person name="Zeh J."/>
        </authorList>
    </citation>
    <scope>NUCLEOTIDE SEQUENCE [LARGE SCALE GENOMIC DNA]</scope>
    <source>
        <strain evidence="1">IN4F17</strain>
        <tissue evidence="1">Whole Body</tissue>
    </source>
</reference>
<accession>A0ABY6LC73</accession>
<dbReference type="Proteomes" id="UP001235939">
    <property type="component" value="Chromosome 15"/>
</dbReference>
<sequence>MQELCATLPRFARKKVLFHSNNAFAHRLNVAAAKLFELEVINDVNGFFEDLKTSHFSEGIKKSEHLWTKCVELNEDFSMRNLIDIAQKPFDCGMSPGKLSRCQAEGGILLTRFASLLALVSMSCRDLLRQVILSTNCGDGFILSVTVVW</sequence>
<keyword evidence="2" id="KW-1185">Reference proteome</keyword>
<protein>
    <submittedName>
        <fullName evidence="1">Uncharacterized protein</fullName>
    </submittedName>
</protein>
<evidence type="ECO:0000313" key="2">
    <source>
        <dbReference type="Proteomes" id="UP001235939"/>
    </source>
</evidence>